<keyword evidence="4 6" id="KW-1133">Transmembrane helix</keyword>
<dbReference type="EMBL" id="JPOX01000010">
    <property type="protein sequence ID" value="KFX49096.1"/>
    <property type="molecule type" value="Genomic_DNA"/>
</dbReference>
<feature type="transmembrane region" description="Helical" evidence="6">
    <location>
        <begin position="307"/>
        <end position="334"/>
    </location>
</feature>
<organism evidence="8">
    <name type="scientific">Talaromyces marneffei PM1</name>
    <dbReference type="NCBI Taxonomy" id="1077442"/>
    <lineage>
        <taxon>Eukaryota</taxon>
        <taxon>Fungi</taxon>
        <taxon>Dikarya</taxon>
        <taxon>Ascomycota</taxon>
        <taxon>Pezizomycotina</taxon>
        <taxon>Eurotiomycetes</taxon>
        <taxon>Eurotiomycetidae</taxon>
        <taxon>Eurotiales</taxon>
        <taxon>Trichocomaceae</taxon>
        <taxon>Talaromyces</taxon>
        <taxon>Talaromyces sect. Talaromyces</taxon>
    </lineage>
</organism>
<comment type="subcellular location">
    <subcellularLocation>
        <location evidence="1">Membrane</location>
        <topology evidence="1">Multi-pass membrane protein</topology>
    </subcellularLocation>
</comment>
<feature type="transmembrane region" description="Helical" evidence="6">
    <location>
        <begin position="49"/>
        <end position="71"/>
    </location>
</feature>
<keyword evidence="2" id="KW-0813">Transport</keyword>
<dbReference type="AlphaFoldDB" id="A0A093VR27"/>
<dbReference type="PROSITE" id="PS50850">
    <property type="entry name" value="MFS"/>
    <property type="match status" value="1"/>
</dbReference>
<gene>
    <name evidence="8" type="ORF">GQ26_0101300</name>
</gene>
<feature type="transmembrane region" description="Helical" evidence="6">
    <location>
        <begin position="216"/>
        <end position="236"/>
    </location>
</feature>
<evidence type="ECO:0000256" key="5">
    <source>
        <dbReference type="ARBA" id="ARBA00023136"/>
    </source>
</evidence>
<dbReference type="PANTHER" id="PTHR23511:SF4">
    <property type="entry name" value="MAJOR FACILITATOR SUPERFAMILY (MFS) PROFILE DOMAIN-CONTAINING PROTEIN"/>
    <property type="match status" value="1"/>
</dbReference>
<evidence type="ECO:0000256" key="4">
    <source>
        <dbReference type="ARBA" id="ARBA00022989"/>
    </source>
</evidence>
<name>A0A093VR27_TALMA</name>
<evidence type="ECO:0000256" key="2">
    <source>
        <dbReference type="ARBA" id="ARBA00022448"/>
    </source>
</evidence>
<dbReference type="eggNOG" id="KOG0253">
    <property type="taxonomic scope" value="Eukaryota"/>
</dbReference>
<proteinExistence type="predicted"/>
<evidence type="ECO:0000256" key="3">
    <source>
        <dbReference type="ARBA" id="ARBA00022692"/>
    </source>
</evidence>
<dbReference type="SUPFAM" id="SSF103473">
    <property type="entry name" value="MFS general substrate transporter"/>
    <property type="match status" value="1"/>
</dbReference>
<dbReference type="GO" id="GO:0022857">
    <property type="term" value="F:transmembrane transporter activity"/>
    <property type="evidence" value="ECO:0007669"/>
    <property type="project" value="InterPro"/>
</dbReference>
<dbReference type="InterPro" id="IPR011701">
    <property type="entry name" value="MFS"/>
</dbReference>
<dbReference type="InterPro" id="IPR036259">
    <property type="entry name" value="MFS_trans_sf"/>
</dbReference>
<feature type="transmembrane region" description="Helical" evidence="6">
    <location>
        <begin position="83"/>
        <end position="104"/>
    </location>
</feature>
<protein>
    <submittedName>
        <fullName evidence="8">Putative MFS-type transporter PB1E7.08c</fullName>
    </submittedName>
</protein>
<keyword evidence="3 6" id="KW-0812">Transmembrane</keyword>
<feature type="transmembrane region" description="Helical" evidence="6">
    <location>
        <begin position="140"/>
        <end position="160"/>
    </location>
</feature>
<evidence type="ECO:0000259" key="7">
    <source>
        <dbReference type="PROSITE" id="PS50850"/>
    </source>
</evidence>
<keyword evidence="5 6" id="KW-0472">Membrane</keyword>
<feature type="domain" description="Major facilitator superfamily (MFS) profile" evidence="7">
    <location>
        <begin position="49"/>
        <end position="465"/>
    </location>
</feature>
<evidence type="ECO:0000313" key="8">
    <source>
        <dbReference type="EMBL" id="KFX49096.1"/>
    </source>
</evidence>
<evidence type="ECO:0000256" key="6">
    <source>
        <dbReference type="SAM" id="Phobius"/>
    </source>
</evidence>
<dbReference type="PANTHER" id="PTHR23511">
    <property type="entry name" value="SYNAPTIC VESICLE GLYCOPROTEIN 2"/>
    <property type="match status" value="1"/>
</dbReference>
<feature type="transmembrane region" description="Helical" evidence="6">
    <location>
        <begin position="167"/>
        <end position="196"/>
    </location>
</feature>
<accession>A0A093VR27</accession>
<dbReference type="Gene3D" id="1.20.1250.20">
    <property type="entry name" value="MFS general substrate transporter like domains"/>
    <property type="match status" value="1"/>
</dbReference>
<dbReference type="GO" id="GO:0016020">
    <property type="term" value="C:membrane"/>
    <property type="evidence" value="ECO:0007669"/>
    <property type="project" value="UniProtKB-SubCell"/>
</dbReference>
<feature type="transmembrane region" description="Helical" evidence="6">
    <location>
        <begin position="431"/>
        <end position="450"/>
    </location>
</feature>
<sequence length="465" mass="50113">MSMEKAAPVTSQDQGLQYPLAGREAVNSNILIVHHAIERIGMGKYQWQLLTTCGFGFLIDQMLFVSISILAPTTAKEFGPAHSTLLSAPLYVGLLMGAIAYGALADKVGRRLIWQISIYGVSIVNIFSASATSWTAMNVWMALSGLFGGGNLAIDLAVLSEALPQKWMFLLTGLACVWGLGSAITGLIAWPLVVAFCCPNGATPETCSRSENMGWRYLQIILGGLCLVMSLIRSFVIGMKESPKWLVTKGRIEEAMAAINSISKKNGSDYVMDIDQFSAIPAQSTQKTHWRQDLATLRSFIVSAEKLRLLICLVLLWILVGIAYPTYTLFLSYYLEAHGADLGDGSNYQTYRDWAVSAVVGILGPALSAWMGRPYPVSGVSMVPDDHRGYTPIVFSTEHRGTACGLLLSCGRAASLSAPFIATYGKVDSPVPLFVSCGLYVAIGVAGLLLPLEPSAADFSINDEL</sequence>
<feature type="transmembrane region" description="Helical" evidence="6">
    <location>
        <begin position="116"/>
        <end position="134"/>
    </location>
</feature>
<reference evidence="8" key="1">
    <citation type="journal article" date="2014" name="PLoS Genet.">
        <title>Signature Gene Expression Reveals Novel Clues to the Molecular Mechanisms of Dimorphic Transition in Penicillium marneffei.</title>
        <authorList>
            <person name="Yang E."/>
            <person name="Wang G."/>
            <person name="Cai J."/>
            <person name="Woo P.C."/>
            <person name="Lau S.K."/>
            <person name="Yuen K.-Y."/>
            <person name="Chow W.-N."/>
            <person name="Lin X."/>
        </authorList>
    </citation>
    <scope>NUCLEOTIDE SEQUENCE [LARGE SCALE GENOMIC DNA]</scope>
    <source>
        <strain evidence="8">PM1</strain>
    </source>
</reference>
<comment type="caution">
    <text evidence="8">The sequence shown here is derived from an EMBL/GenBank/DDBJ whole genome shotgun (WGS) entry which is preliminary data.</text>
</comment>
<evidence type="ECO:0000256" key="1">
    <source>
        <dbReference type="ARBA" id="ARBA00004141"/>
    </source>
</evidence>
<dbReference type="HOGENOM" id="CLU_001265_52_4_1"/>
<dbReference type="InterPro" id="IPR020846">
    <property type="entry name" value="MFS_dom"/>
</dbReference>
<dbReference type="Pfam" id="PF07690">
    <property type="entry name" value="MFS_1"/>
    <property type="match status" value="1"/>
</dbReference>
<feature type="transmembrane region" description="Helical" evidence="6">
    <location>
        <begin position="354"/>
        <end position="372"/>
    </location>
</feature>